<keyword evidence="3" id="KW-0804">Transcription</keyword>
<evidence type="ECO:0000256" key="1">
    <source>
        <dbReference type="ARBA" id="ARBA00023015"/>
    </source>
</evidence>
<evidence type="ECO:0000313" key="7">
    <source>
        <dbReference type="Proteomes" id="UP000730482"/>
    </source>
</evidence>
<dbReference type="SUPFAM" id="SSF46785">
    <property type="entry name" value="Winged helix' DNA-binding domain"/>
    <property type="match status" value="1"/>
</dbReference>
<comment type="caution">
    <text evidence="6">The sequence shown here is derived from an EMBL/GenBank/DDBJ whole genome shotgun (WGS) entry which is preliminary data.</text>
</comment>
<dbReference type="InterPro" id="IPR036388">
    <property type="entry name" value="WH-like_DNA-bd_sf"/>
</dbReference>
<proteinExistence type="predicted"/>
<dbReference type="InterPro" id="IPR011663">
    <property type="entry name" value="UTRA"/>
</dbReference>
<protein>
    <submittedName>
        <fullName evidence="6">GntR family transcriptional regulator</fullName>
    </submittedName>
</protein>
<dbReference type="InterPro" id="IPR050679">
    <property type="entry name" value="Bact_HTH_transcr_reg"/>
</dbReference>
<reference evidence="6 7" key="1">
    <citation type="submission" date="2020-02" db="EMBL/GenBank/DDBJ databases">
        <title>Acidophilic actinobacteria isolated from forest soil.</title>
        <authorList>
            <person name="Golinska P."/>
        </authorList>
    </citation>
    <scope>NUCLEOTIDE SEQUENCE [LARGE SCALE GENOMIC DNA]</scope>
    <source>
        <strain evidence="6 7">NL8</strain>
    </source>
</reference>
<dbReference type="InterPro" id="IPR028978">
    <property type="entry name" value="Chorismate_lyase_/UTRA_dom_sf"/>
</dbReference>
<keyword evidence="2" id="KW-0238">DNA-binding</keyword>
<dbReference type="Gene3D" id="1.10.10.10">
    <property type="entry name" value="Winged helix-like DNA-binding domain superfamily/Winged helix DNA-binding domain"/>
    <property type="match status" value="1"/>
</dbReference>
<feature type="domain" description="UbiC transcription regulator-associated" evidence="5">
    <location>
        <begin position="86"/>
        <end position="227"/>
    </location>
</feature>
<accession>A0ABS5KI43</accession>
<gene>
    <name evidence="6" type="ORF">KGQ19_03535</name>
</gene>
<dbReference type="PANTHER" id="PTHR44846:SF17">
    <property type="entry name" value="GNTR-FAMILY TRANSCRIPTIONAL REGULATOR"/>
    <property type="match status" value="1"/>
</dbReference>
<dbReference type="RefSeq" id="WP_212007590.1">
    <property type="nucleotide sequence ID" value="NZ_JAAFYZ010000008.1"/>
</dbReference>
<sequence>MRRLDDRPRHLQIAADLRAKILSGDLTEKLPPFKRLQEIYDTSNNTTQRAVALLKAEGFVEGQQGKALLIRAKRVEIIDATPYFEPAVTHVRYVMLHIGPDRPPADAARNLGLAAEETAILRKRLTIRDNIPIELSWSYYPTPIATGSPLERPQRIRGGAPTALADLGLPQHEFVDEIQVRQPTSEELEALELPAGIPVMRTLRTISTEDGTVVEVVVMVKGGHLYGMRYRRTLPPIG</sequence>
<dbReference type="SUPFAM" id="SSF64288">
    <property type="entry name" value="Chorismate lyase-like"/>
    <property type="match status" value="1"/>
</dbReference>
<dbReference type="Pfam" id="PF07702">
    <property type="entry name" value="UTRA"/>
    <property type="match status" value="1"/>
</dbReference>
<dbReference type="Pfam" id="PF00392">
    <property type="entry name" value="GntR"/>
    <property type="match status" value="1"/>
</dbReference>
<keyword evidence="1" id="KW-0805">Transcription regulation</keyword>
<dbReference type="InterPro" id="IPR036390">
    <property type="entry name" value="WH_DNA-bd_sf"/>
</dbReference>
<evidence type="ECO:0000259" key="4">
    <source>
        <dbReference type="SMART" id="SM00345"/>
    </source>
</evidence>
<dbReference type="Gene3D" id="3.40.1410.10">
    <property type="entry name" value="Chorismate lyase-like"/>
    <property type="match status" value="1"/>
</dbReference>
<name>A0ABS5KI43_9ACTN</name>
<dbReference type="SMART" id="SM00345">
    <property type="entry name" value="HTH_GNTR"/>
    <property type="match status" value="1"/>
</dbReference>
<evidence type="ECO:0000259" key="5">
    <source>
        <dbReference type="SMART" id="SM00866"/>
    </source>
</evidence>
<dbReference type="SMART" id="SM00866">
    <property type="entry name" value="UTRA"/>
    <property type="match status" value="1"/>
</dbReference>
<organism evidence="6 7">
    <name type="scientific">Catenulispora pinistramenti</name>
    <dbReference type="NCBI Taxonomy" id="2705254"/>
    <lineage>
        <taxon>Bacteria</taxon>
        <taxon>Bacillati</taxon>
        <taxon>Actinomycetota</taxon>
        <taxon>Actinomycetes</taxon>
        <taxon>Catenulisporales</taxon>
        <taxon>Catenulisporaceae</taxon>
        <taxon>Catenulispora</taxon>
    </lineage>
</organism>
<keyword evidence="7" id="KW-1185">Reference proteome</keyword>
<dbReference type="InterPro" id="IPR000524">
    <property type="entry name" value="Tscrpt_reg_HTH_GntR"/>
</dbReference>
<dbReference type="Proteomes" id="UP000730482">
    <property type="component" value="Unassembled WGS sequence"/>
</dbReference>
<evidence type="ECO:0000313" key="6">
    <source>
        <dbReference type="EMBL" id="MBS2545933.1"/>
    </source>
</evidence>
<dbReference type="PANTHER" id="PTHR44846">
    <property type="entry name" value="MANNOSYL-D-GLYCERATE TRANSPORT/METABOLISM SYSTEM REPRESSOR MNGR-RELATED"/>
    <property type="match status" value="1"/>
</dbReference>
<evidence type="ECO:0000256" key="2">
    <source>
        <dbReference type="ARBA" id="ARBA00023125"/>
    </source>
</evidence>
<evidence type="ECO:0000256" key="3">
    <source>
        <dbReference type="ARBA" id="ARBA00023163"/>
    </source>
</evidence>
<feature type="domain" description="HTH gntR-type" evidence="4">
    <location>
        <begin position="13"/>
        <end position="70"/>
    </location>
</feature>
<dbReference type="EMBL" id="JAAFYZ010000008">
    <property type="protein sequence ID" value="MBS2545933.1"/>
    <property type="molecule type" value="Genomic_DNA"/>
</dbReference>